<evidence type="ECO:0000313" key="2">
    <source>
        <dbReference type="EMBL" id="GMN64973.1"/>
    </source>
</evidence>
<organism evidence="2 3">
    <name type="scientific">Ficus carica</name>
    <name type="common">Common fig</name>
    <dbReference type="NCBI Taxonomy" id="3494"/>
    <lineage>
        <taxon>Eukaryota</taxon>
        <taxon>Viridiplantae</taxon>
        <taxon>Streptophyta</taxon>
        <taxon>Embryophyta</taxon>
        <taxon>Tracheophyta</taxon>
        <taxon>Spermatophyta</taxon>
        <taxon>Magnoliopsida</taxon>
        <taxon>eudicotyledons</taxon>
        <taxon>Gunneridae</taxon>
        <taxon>Pentapetalae</taxon>
        <taxon>rosids</taxon>
        <taxon>fabids</taxon>
        <taxon>Rosales</taxon>
        <taxon>Moraceae</taxon>
        <taxon>Ficeae</taxon>
        <taxon>Ficus</taxon>
    </lineage>
</organism>
<gene>
    <name evidence="2" type="ORF">TIFTF001_034041</name>
</gene>
<protein>
    <recommendedName>
        <fullName evidence="1">DUF8039 domain-containing protein</fullName>
    </recommendedName>
</protein>
<dbReference type="Proteomes" id="UP001187192">
    <property type="component" value="Unassembled WGS sequence"/>
</dbReference>
<dbReference type="AlphaFoldDB" id="A0AA88DZU5"/>
<comment type="caution">
    <text evidence="2">The sequence shown here is derived from an EMBL/GenBank/DDBJ whole genome shotgun (WGS) entry which is preliminary data.</text>
</comment>
<evidence type="ECO:0000313" key="3">
    <source>
        <dbReference type="Proteomes" id="UP001187192"/>
    </source>
</evidence>
<dbReference type="EMBL" id="BTGU01000204">
    <property type="protein sequence ID" value="GMN64973.1"/>
    <property type="molecule type" value="Genomic_DNA"/>
</dbReference>
<proteinExistence type="predicted"/>
<feature type="domain" description="DUF8039" evidence="1">
    <location>
        <begin position="69"/>
        <end position="152"/>
    </location>
</feature>
<dbReference type="Pfam" id="PF26133">
    <property type="entry name" value="DUF8039"/>
    <property type="match status" value="1"/>
</dbReference>
<sequence>MSSSKDNTEVSVVKYQLVALEKTIQELCAKHGIDRETMAEENTAPTVDQHNSFKASCTLNEKEPGVSDQQPTLSASKECRLFLNDSINGRDVLVAIGRAYMECVPTDTVHGILLGEENVRVTITILKLKHALLPIPTNKVTIVKEAVGGFVA</sequence>
<reference evidence="2" key="1">
    <citation type="submission" date="2023-07" db="EMBL/GenBank/DDBJ databases">
        <title>draft genome sequence of fig (Ficus carica).</title>
        <authorList>
            <person name="Takahashi T."/>
            <person name="Nishimura K."/>
        </authorList>
    </citation>
    <scope>NUCLEOTIDE SEQUENCE</scope>
</reference>
<accession>A0AA88DZU5</accession>
<keyword evidence="3" id="KW-1185">Reference proteome</keyword>
<dbReference type="InterPro" id="IPR058352">
    <property type="entry name" value="DUF8039"/>
</dbReference>
<name>A0AA88DZU5_FICCA</name>
<evidence type="ECO:0000259" key="1">
    <source>
        <dbReference type="Pfam" id="PF26133"/>
    </source>
</evidence>